<evidence type="ECO:0000256" key="1">
    <source>
        <dbReference type="ARBA" id="ARBA00005417"/>
    </source>
</evidence>
<evidence type="ECO:0000256" key="2">
    <source>
        <dbReference type="ARBA" id="ARBA00022448"/>
    </source>
</evidence>
<evidence type="ECO:0000256" key="4">
    <source>
        <dbReference type="ARBA" id="ARBA00022840"/>
    </source>
</evidence>
<accession>A0A934NM58</accession>
<keyword evidence="7" id="KW-1185">Reference proteome</keyword>
<dbReference type="PROSITE" id="PS50893">
    <property type="entry name" value="ABC_TRANSPORTER_2"/>
    <property type="match status" value="1"/>
</dbReference>
<dbReference type="InterPro" id="IPR017871">
    <property type="entry name" value="ABC_transporter-like_CS"/>
</dbReference>
<dbReference type="SMART" id="SM00382">
    <property type="entry name" value="AAA"/>
    <property type="match status" value="1"/>
</dbReference>
<evidence type="ECO:0000256" key="3">
    <source>
        <dbReference type="ARBA" id="ARBA00022741"/>
    </source>
</evidence>
<evidence type="ECO:0000313" key="7">
    <source>
        <dbReference type="Proteomes" id="UP000655868"/>
    </source>
</evidence>
<keyword evidence="4 6" id="KW-0067">ATP-binding</keyword>
<evidence type="ECO:0000313" key="6">
    <source>
        <dbReference type="EMBL" id="MBJ8337759.1"/>
    </source>
</evidence>
<dbReference type="InterPro" id="IPR003439">
    <property type="entry name" value="ABC_transporter-like_ATP-bd"/>
</dbReference>
<dbReference type="Pfam" id="PF00005">
    <property type="entry name" value="ABC_tran"/>
    <property type="match status" value="1"/>
</dbReference>
<name>A0A934NM58_9NOCA</name>
<dbReference type="PROSITE" id="PS00211">
    <property type="entry name" value="ABC_TRANSPORTER_1"/>
    <property type="match status" value="1"/>
</dbReference>
<keyword evidence="2" id="KW-0813">Transport</keyword>
<protein>
    <submittedName>
        <fullName evidence="6">ATP-binding cassette domain-containing protein</fullName>
    </submittedName>
</protein>
<dbReference type="EMBL" id="JAEMNV010000001">
    <property type="protein sequence ID" value="MBJ8337759.1"/>
    <property type="molecule type" value="Genomic_DNA"/>
</dbReference>
<comment type="caution">
    <text evidence="6">The sequence shown here is derived from an EMBL/GenBank/DDBJ whole genome shotgun (WGS) entry which is preliminary data.</text>
</comment>
<dbReference type="Gene3D" id="3.40.50.300">
    <property type="entry name" value="P-loop containing nucleotide triphosphate hydrolases"/>
    <property type="match status" value="1"/>
</dbReference>
<proteinExistence type="inferred from homology"/>
<sequence>MITVHHLTKSYRGVTAVDDVSFTARPGRVTGFLGPNGAGKSTTMRIMVGLSAATSGHVEVLGGRYADLPNPGIEIGVLLDASAQHAGRTGREVLTIAARTMGLPTSRVPEMLRRVSLTEKEGDGRIRNYSLGMRQRLGIATALIGDPAVLVLDEPANGLDPAGIRWMRDLLRDFADQGGTVLLSSHLLHEIEVIADDLVVIGNGRIVAEGTKRDLLSTAGTVVSSADNTRLAAALADAGIGASSSGGGSLHTHAEPHHVGRVALVAGIALTELRPADGAGLEEMFLELTAESQRDNTVPEGGAAA</sequence>
<evidence type="ECO:0000259" key="5">
    <source>
        <dbReference type="PROSITE" id="PS50893"/>
    </source>
</evidence>
<dbReference type="InterPro" id="IPR027417">
    <property type="entry name" value="P-loop_NTPase"/>
</dbReference>
<dbReference type="RefSeq" id="WP_199701647.1">
    <property type="nucleotide sequence ID" value="NZ_JAEMNV010000001.1"/>
</dbReference>
<dbReference type="Proteomes" id="UP000655868">
    <property type="component" value="Unassembled WGS sequence"/>
</dbReference>
<dbReference type="GO" id="GO:0016887">
    <property type="term" value="F:ATP hydrolysis activity"/>
    <property type="evidence" value="ECO:0007669"/>
    <property type="project" value="InterPro"/>
</dbReference>
<comment type="similarity">
    <text evidence="1">Belongs to the ABC transporter superfamily.</text>
</comment>
<reference evidence="6" key="1">
    <citation type="submission" date="2020-12" db="EMBL/GenBank/DDBJ databases">
        <title>Antrihabitans popcorni sp. nov. and Antrihabitans auranticaus sp. nov., isolated from a larva cave.</title>
        <authorList>
            <person name="Lee S.D."/>
            <person name="Kim I.S."/>
        </authorList>
    </citation>
    <scope>NUCLEOTIDE SEQUENCE</scope>
    <source>
        <strain evidence="6">YC3-6</strain>
    </source>
</reference>
<dbReference type="GO" id="GO:0005524">
    <property type="term" value="F:ATP binding"/>
    <property type="evidence" value="ECO:0007669"/>
    <property type="project" value="UniProtKB-KW"/>
</dbReference>
<dbReference type="InterPro" id="IPR003593">
    <property type="entry name" value="AAA+_ATPase"/>
</dbReference>
<dbReference type="SUPFAM" id="SSF52540">
    <property type="entry name" value="P-loop containing nucleoside triphosphate hydrolases"/>
    <property type="match status" value="1"/>
</dbReference>
<gene>
    <name evidence="6" type="ORF">JGU71_02560</name>
</gene>
<feature type="domain" description="ABC transporter" evidence="5">
    <location>
        <begin position="2"/>
        <end position="228"/>
    </location>
</feature>
<organism evidence="6 7">
    <name type="scientific">Antrihabitans stalagmiti</name>
    <dbReference type="NCBI Taxonomy" id="2799499"/>
    <lineage>
        <taxon>Bacteria</taxon>
        <taxon>Bacillati</taxon>
        <taxon>Actinomycetota</taxon>
        <taxon>Actinomycetes</taxon>
        <taxon>Mycobacteriales</taxon>
        <taxon>Nocardiaceae</taxon>
        <taxon>Antrihabitans</taxon>
    </lineage>
</organism>
<dbReference type="PANTHER" id="PTHR43335">
    <property type="entry name" value="ABC TRANSPORTER, ATP-BINDING PROTEIN"/>
    <property type="match status" value="1"/>
</dbReference>
<dbReference type="AlphaFoldDB" id="A0A934NM58"/>
<keyword evidence="3" id="KW-0547">Nucleotide-binding</keyword>
<dbReference type="PANTHER" id="PTHR43335:SF4">
    <property type="entry name" value="ABC TRANSPORTER, ATP-BINDING PROTEIN"/>
    <property type="match status" value="1"/>
</dbReference>